<proteinExistence type="predicted"/>
<name>A0A0H3C644_CAUVN</name>
<organism evidence="2 3">
    <name type="scientific">Caulobacter vibrioides (strain NA1000 / CB15N)</name>
    <name type="common">Caulobacter crescentus</name>
    <dbReference type="NCBI Taxonomy" id="565050"/>
    <lineage>
        <taxon>Bacteria</taxon>
        <taxon>Pseudomonadati</taxon>
        <taxon>Pseudomonadota</taxon>
        <taxon>Alphaproteobacteria</taxon>
        <taxon>Caulobacterales</taxon>
        <taxon>Caulobacteraceae</taxon>
        <taxon>Caulobacter</taxon>
    </lineage>
</organism>
<dbReference type="RefSeq" id="YP_002516638.1">
    <property type="nucleotide sequence ID" value="NC_011916.1"/>
</dbReference>
<keyword evidence="3" id="KW-1185">Reference proteome</keyword>
<sequence>MGADRAVRARRSQGQARPAQQWPPVRGRAVVDGALGRALA</sequence>
<evidence type="ECO:0000313" key="3">
    <source>
        <dbReference type="Proteomes" id="UP000001364"/>
    </source>
</evidence>
<evidence type="ECO:0000313" key="2">
    <source>
        <dbReference type="EMBL" id="ACL94730.1"/>
    </source>
</evidence>
<dbReference type="EMBL" id="CP001340">
    <property type="protein sequence ID" value="ACL94730.1"/>
    <property type="molecule type" value="Genomic_DNA"/>
</dbReference>
<protein>
    <submittedName>
        <fullName evidence="2">Uncharacterized protein</fullName>
    </submittedName>
</protein>
<reference evidence="2 3" key="1">
    <citation type="journal article" date="2010" name="J. Bacteriol.">
        <title>The genetic basis of laboratory adaptation in Caulobacter crescentus.</title>
        <authorList>
            <person name="Marks M.E."/>
            <person name="Castro-Rojas C.M."/>
            <person name="Teiling C."/>
            <person name="Du L."/>
            <person name="Kapatral V."/>
            <person name="Walunas T.L."/>
            <person name="Crosson S."/>
        </authorList>
    </citation>
    <scope>NUCLEOTIDE SEQUENCE [LARGE SCALE GENOMIC DNA]</scope>
    <source>
        <strain evidence="3">NA1000 / CB15N</strain>
    </source>
</reference>
<gene>
    <name evidence="2" type="ordered locus">CCNA_01265</name>
</gene>
<dbReference type="GeneID" id="7332994"/>
<accession>A0A0H3C644</accession>
<feature type="region of interest" description="Disordered" evidence="1">
    <location>
        <begin position="1"/>
        <end position="24"/>
    </location>
</feature>
<dbReference type="HOGENOM" id="CLU_3286822_0_0_5"/>
<dbReference type="KEGG" id="ccs:CCNA_01265"/>
<dbReference type="Proteomes" id="UP000001364">
    <property type="component" value="Chromosome"/>
</dbReference>
<evidence type="ECO:0000256" key="1">
    <source>
        <dbReference type="SAM" id="MobiDB-lite"/>
    </source>
</evidence>
<dbReference type="AlphaFoldDB" id="A0A0H3C644"/>
<dbReference type="RefSeq" id="WP_012640176.1">
    <property type="nucleotide sequence ID" value="NC_011916.1"/>
</dbReference>